<comment type="caution">
    <text evidence="6">The sequence shown here is derived from an EMBL/GenBank/DDBJ whole genome shotgun (WGS) entry which is preliminary data.</text>
</comment>
<organism evidence="6">
    <name type="scientific">Caldiarchaeum subterraneum</name>
    <dbReference type="NCBI Taxonomy" id="311458"/>
    <lineage>
        <taxon>Archaea</taxon>
        <taxon>Nitrososphaerota</taxon>
        <taxon>Candidatus Caldarchaeales</taxon>
        <taxon>Candidatus Caldarchaeaceae</taxon>
        <taxon>Candidatus Caldarchaeum</taxon>
    </lineage>
</organism>
<protein>
    <submittedName>
        <fullName evidence="6">Metallophosphoesterase</fullName>
    </submittedName>
</protein>
<dbReference type="PANTHER" id="PTHR42988">
    <property type="entry name" value="PHOSPHOHYDROLASE"/>
    <property type="match status" value="1"/>
</dbReference>
<sequence>MKHELLERLVHISDTHISRFGMFLPDRLDACIRIVNGLDPPPQFIIHTGDLTDYGILMDYEMAVEKMDEFVPDIIYVPGNHDERNYGDSLFREMVSQVDVLNSFGKIVVLTLGSAIPDSDNGRLGRGRQQLIKQKMKGFGEDILKIVAFHHHLIPVPFAGREKDILEDAGDVLRIILESGVNMVLMGHRHVRNAIKVGETLLVNAGTVSCVRTRGRLGNSFNIIDLYSDGSVEVSEVGIPSGEARSIGRFPIMRGLL</sequence>
<dbReference type="InterPro" id="IPR004843">
    <property type="entry name" value="Calcineurin-like_PHP"/>
</dbReference>
<dbReference type="InterPro" id="IPR029052">
    <property type="entry name" value="Metallo-depent_PP-like"/>
</dbReference>
<feature type="domain" description="Calcineurin-like phosphoesterase" evidence="5">
    <location>
        <begin position="8"/>
        <end position="191"/>
    </location>
</feature>
<dbReference type="Gene3D" id="3.60.21.10">
    <property type="match status" value="1"/>
</dbReference>
<dbReference type="EMBL" id="DTAD01000082">
    <property type="protein sequence ID" value="HGN90976.1"/>
    <property type="molecule type" value="Genomic_DNA"/>
</dbReference>
<dbReference type="Pfam" id="PF00149">
    <property type="entry name" value="Metallophos"/>
    <property type="match status" value="1"/>
</dbReference>
<dbReference type="PANTHER" id="PTHR42988:SF2">
    <property type="entry name" value="CYCLIC NUCLEOTIDE PHOSPHODIESTERASE CBUA0032-RELATED"/>
    <property type="match status" value="1"/>
</dbReference>
<name>A0A7C4E3D3_CALS0</name>
<gene>
    <name evidence="6" type="ORF">ENT82_07650</name>
</gene>
<dbReference type="GO" id="GO:0016787">
    <property type="term" value="F:hydrolase activity"/>
    <property type="evidence" value="ECO:0007669"/>
    <property type="project" value="UniProtKB-KW"/>
</dbReference>
<dbReference type="SUPFAM" id="SSF56300">
    <property type="entry name" value="Metallo-dependent phosphatases"/>
    <property type="match status" value="1"/>
</dbReference>
<comment type="similarity">
    <text evidence="4">Belongs to the cyclic nucleotide phosphodiesterase class-III family.</text>
</comment>
<dbReference type="InterPro" id="IPR050884">
    <property type="entry name" value="CNP_phosphodiesterase-III"/>
</dbReference>
<keyword evidence="1" id="KW-0479">Metal-binding</keyword>
<evidence type="ECO:0000256" key="3">
    <source>
        <dbReference type="ARBA" id="ARBA00023004"/>
    </source>
</evidence>
<keyword evidence="3" id="KW-0408">Iron</keyword>
<evidence type="ECO:0000259" key="5">
    <source>
        <dbReference type="Pfam" id="PF00149"/>
    </source>
</evidence>
<evidence type="ECO:0000313" key="6">
    <source>
        <dbReference type="EMBL" id="HGN90976.1"/>
    </source>
</evidence>
<dbReference type="GO" id="GO:0046872">
    <property type="term" value="F:metal ion binding"/>
    <property type="evidence" value="ECO:0007669"/>
    <property type="project" value="UniProtKB-KW"/>
</dbReference>
<keyword evidence="2" id="KW-0378">Hydrolase</keyword>
<reference evidence="6" key="1">
    <citation type="journal article" date="2020" name="mSystems">
        <title>Genome- and Community-Level Interaction Insights into Carbon Utilization and Element Cycling Functions of Hydrothermarchaeota in Hydrothermal Sediment.</title>
        <authorList>
            <person name="Zhou Z."/>
            <person name="Liu Y."/>
            <person name="Xu W."/>
            <person name="Pan J."/>
            <person name="Luo Z.H."/>
            <person name="Li M."/>
        </authorList>
    </citation>
    <scope>NUCLEOTIDE SEQUENCE [LARGE SCALE GENOMIC DNA]</scope>
    <source>
        <strain evidence="6">SpSt-613</strain>
    </source>
</reference>
<evidence type="ECO:0000256" key="2">
    <source>
        <dbReference type="ARBA" id="ARBA00022801"/>
    </source>
</evidence>
<proteinExistence type="inferred from homology"/>
<evidence type="ECO:0000256" key="4">
    <source>
        <dbReference type="ARBA" id="ARBA00025742"/>
    </source>
</evidence>
<dbReference type="AlphaFoldDB" id="A0A7C4E3D3"/>
<evidence type="ECO:0000256" key="1">
    <source>
        <dbReference type="ARBA" id="ARBA00022723"/>
    </source>
</evidence>
<accession>A0A7C4E3D3</accession>